<sequence>MKRPTLTSNFRFFSILAFVGVMCTGLTQESGADDVIASLRDRFQSADVSEIPDFQKHVVPLMGRLGCNGRACHGSFQGQGGFRLSLFGYDFEMDHEGLSDRIDTDDPMESYALQKPTLIEPHEGGKRMSVGEWEHTVFLKWIEGGAKGVETPLKLNALRVTPSEIEFSASHQSQPLSVTAVWADGTEEDVTCLCRYTTNDETICQVDEDGIVSSGEVGDSHIVVAYDGAVVPIPVLRPVSEKTGDNFPELAATTMIDKHVVNKLSKMGIIPSETSTDAEFLRRVSLDMTGTLPTAKEVREFLADSSADKRERKIDELLESPAYAAWWTTQLCDWTGCSDQTLNNVNPANRQRGSEDWYEWIYKRVADNVPYDEIVENIVVANSRKPGESYRDYSERMSTYARDEDASYADQDGLIYFWGRNNFRATEDRAIGFAYTFMGTRIQCAQCHKHPFDVWTQKDFQEFEQFFTRVNFARNGGDRKEYNELIEELGLAELKGNEQRREMSKALKEGKTIPFPELTISQPRLTGAQRRKIAEAKKKGKKPQVPGKMARLLGEQTVDVDNIDDPRTALMDWLRQSPTQLFAKAFVNRVWASYFNRGIVEPTDDLSLGNPPSNGPLLDYLAQGFIDSGYDMKWVHREICLSDTYQRSWRPTETNIHDERNFSRAVPRRLPAEVAYDAITMATLNDDRAELFTSELDGRALTQTSPPRNARGGIDYALSVFGRSTRESNCDCDRSSEASLLQTLFVRNDDDTLDMLESRNGWLSSVSRQSQDESTNAAVKRRVENLERRMAQLQRQLKKAEKDKNKRLVSNLEKQLATVELQLLPLTEKQTANEEQPSEQDLESLIEEAYLRTVSRFPSEAEQTIAMTYLNDSEDLNAGIKDLMWALLNTKEFLVNH</sequence>
<dbReference type="Proteomes" id="UP000317243">
    <property type="component" value="Unassembled WGS sequence"/>
</dbReference>
<dbReference type="InterPro" id="IPR011444">
    <property type="entry name" value="DUF1549"/>
</dbReference>
<organism evidence="4 5">
    <name type="scientific">Thalassoglobus neptunius</name>
    <dbReference type="NCBI Taxonomy" id="1938619"/>
    <lineage>
        <taxon>Bacteria</taxon>
        <taxon>Pseudomonadati</taxon>
        <taxon>Planctomycetota</taxon>
        <taxon>Planctomycetia</taxon>
        <taxon>Planctomycetales</taxon>
        <taxon>Planctomycetaceae</taxon>
        <taxon>Thalassoglobus</taxon>
    </lineage>
</organism>
<evidence type="ECO:0000313" key="4">
    <source>
        <dbReference type="EMBL" id="TWT55768.1"/>
    </source>
</evidence>
<comment type="caution">
    <text evidence="4">The sequence shown here is derived from an EMBL/GenBank/DDBJ whole genome shotgun (WGS) entry which is preliminary data.</text>
</comment>
<dbReference type="RefSeq" id="WP_146510112.1">
    <property type="nucleotide sequence ID" value="NZ_SIHI01000002.1"/>
</dbReference>
<evidence type="ECO:0008006" key="6">
    <source>
        <dbReference type="Google" id="ProtNLM"/>
    </source>
</evidence>
<dbReference type="Pfam" id="PF07587">
    <property type="entry name" value="PSD1"/>
    <property type="match status" value="1"/>
</dbReference>
<feature type="domain" description="DUF1549" evidence="2">
    <location>
        <begin position="256"/>
        <end position="470"/>
    </location>
</feature>
<accession>A0A5C5WYU9</accession>
<evidence type="ECO:0000313" key="5">
    <source>
        <dbReference type="Proteomes" id="UP000317243"/>
    </source>
</evidence>
<evidence type="ECO:0000259" key="3">
    <source>
        <dbReference type="Pfam" id="PF07587"/>
    </source>
</evidence>
<dbReference type="PANTHER" id="PTHR35889">
    <property type="entry name" value="CYCLOINULO-OLIGOSACCHARIDE FRUCTANOTRANSFERASE-RELATED"/>
    <property type="match status" value="1"/>
</dbReference>
<reference evidence="4 5" key="1">
    <citation type="submission" date="2019-02" db="EMBL/GenBank/DDBJ databases">
        <title>Deep-cultivation of Planctomycetes and their phenomic and genomic characterization uncovers novel biology.</title>
        <authorList>
            <person name="Wiegand S."/>
            <person name="Jogler M."/>
            <person name="Boedeker C."/>
            <person name="Pinto D."/>
            <person name="Vollmers J."/>
            <person name="Rivas-Marin E."/>
            <person name="Kohn T."/>
            <person name="Peeters S.H."/>
            <person name="Heuer A."/>
            <person name="Rast P."/>
            <person name="Oberbeckmann S."/>
            <person name="Bunk B."/>
            <person name="Jeske O."/>
            <person name="Meyerdierks A."/>
            <person name="Storesund J.E."/>
            <person name="Kallscheuer N."/>
            <person name="Luecker S."/>
            <person name="Lage O.M."/>
            <person name="Pohl T."/>
            <person name="Merkel B.J."/>
            <person name="Hornburger P."/>
            <person name="Mueller R.-W."/>
            <person name="Bruemmer F."/>
            <person name="Labrenz M."/>
            <person name="Spormann A.M."/>
            <person name="Op Den Camp H."/>
            <person name="Overmann J."/>
            <person name="Amann R."/>
            <person name="Jetten M.S.M."/>
            <person name="Mascher T."/>
            <person name="Medema M.H."/>
            <person name="Devos D.P."/>
            <person name="Kaster A.-K."/>
            <person name="Ovreas L."/>
            <person name="Rohde M."/>
            <person name="Galperin M.Y."/>
            <person name="Jogler C."/>
        </authorList>
    </citation>
    <scope>NUCLEOTIDE SEQUENCE [LARGE SCALE GENOMIC DNA]</scope>
    <source>
        <strain evidence="4 5">KOR42</strain>
    </source>
</reference>
<dbReference type="EMBL" id="SIHI01000002">
    <property type="protein sequence ID" value="TWT55768.1"/>
    <property type="molecule type" value="Genomic_DNA"/>
</dbReference>
<feature type="domain" description="DUF1553" evidence="3">
    <location>
        <begin position="567"/>
        <end position="869"/>
    </location>
</feature>
<keyword evidence="5" id="KW-1185">Reference proteome</keyword>
<dbReference type="AlphaFoldDB" id="A0A5C5WYU9"/>
<dbReference type="Gene3D" id="2.60.40.1080">
    <property type="match status" value="1"/>
</dbReference>
<gene>
    <name evidence="4" type="ORF">KOR42_25790</name>
</gene>
<protein>
    <recommendedName>
        <fullName evidence="6">BIG2 domain-containing protein</fullName>
    </recommendedName>
</protein>
<evidence type="ECO:0000259" key="2">
    <source>
        <dbReference type="Pfam" id="PF07583"/>
    </source>
</evidence>
<name>A0A5C5WYU9_9PLAN</name>
<evidence type="ECO:0000256" key="1">
    <source>
        <dbReference type="SAM" id="Coils"/>
    </source>
</evidence>
<dbReference type="PANTHER" id="PTHR35889:SF3">
    <property type="entry name" value="F-BOX DOMAIN-CONTAINING PROTEIN"/>
    <property type="match status" value="1"/>
</dbReference>
<dbReference type="Pfam" id="PF07583">
    <property type="entry name" value="PSCyt2"/>
    <property type="match status" value="1"/>
</dbReference>
<dbReference type="InterPro" id="IPR022655">
    <property type="entry name" value="DUF1553"/>
</dbReference>
<dbReference type="OrthoDB" id="289126at2"/>
<proteinExistence type="predicted"/>
<keyword evidence="1" id="KW-0175">Coiled coil</keyword>
<feature type="coiled-coil region" evidence="1">
    <location>
        <begin position="769"/>
        <end position="822"/>
    </location>
</feature>